<keyword evidence="3" id="KW-1185">Reference proteome</keyword>
<protein>
    <submittedName>
        <fullName evidence="2">Uncharacterized protein</fullName>
    </submittedName>
</protein>
<dbReference type="Proteomes" id="UP000026961">
    <property type="component" value="Chromosome 2"/>
</dbReference>
<reference evidence="2" key="2">
    <citation type="submission" date="2018-05" db="EMBL/GenBank/DDBJ databases">
        <title>OgluRS3 (Oryza glumaepatula Reference Sequence Version 3).</title>
        <authorList>
            <person name="Zhang J."/>
            <person name="Kudrna D."/>
            <person name="Lee S."/>
            <person name="Talag J."/>
            <person name="Welchert J."/>
            <person name="Wing R.A."/>
        </authorList>
    </citation>
    <scope>NUCLEOTIDE SEQUENCE [LARGE SCALE GENOMIC DNA]</scope>
</reference>
<feature type="compositionally biased region" description="Basic residues" evidence="1">
    <location>
        <begin position="64"/>
        <end position="74"/>
    </location>
</feature>
<dbReference type="EnsemblPlants" id="OGLUM02G17300.1">
    <property type="protein sequence ID" value="OGLUM02G17300.1"/>
    <property type="gene ID" value="OGLUM02G17300"/>
</dbReference>
<sequence>MDPLSASSRPRRRRMDPTAHLGRHHASDLATPHPPTTPTSPSNTNNIHIHPFTRATNQFGESQRRRRRRWRKRRRVDLAGGSDDEVVVAAKPAVEIGGNFGSAVFGKRHGVRRRRWGWLQQWHMDDGQQQNIVGGEMIPVAGGEKGGVLGQAVEHMHMSSSSGAAAANMGAALAHVRRHRHR</sequence>
<proteinExistence type="predicted"/>
<name>A0A0D9YSF4_9ORYZ</name>
<dbReference type="HOGENOM" id="CLU_127323_0_0_1"/>
<evidence type="ECO:0000313" key="3">
    <source>
        <dbReference type="Proteomes" id="UP000026961"/>
    </source>
</evidence>
<feature type="region of interest" description="Disordered" evidence="1">
    <location>
        <begin position="1"/>
        <end position="74"/>
    </location>
</feature>
<organism evidence="2">
    <name type="scientific">Oryza glumipatula</name>
    <dbReference type="NCBI Taxonomy" id="40148"/>
    <lineage>
        <taxon>Eukaryota</taxon>
        <taxon>Viridiplantae</taxon>
        <taxon>Streptophyta</taxon>
        <taxon>Embryophyta</taxon>
        <taxon>Tracheophyta</taxon>
        <taxon>Spermatophyta</taxon>
        <taxon>Magnoliopsida</taxon>
        <taxon>Liliopsida</taxon>
        <taxon>Poales</taxon>
        <taxon>Poaceae</taxon>
        <taxon>BOP clade</taxon>
        <taxon>Oryzoideae</taxon>
        <taxon>Oryzeae</taxon>
        <taxon>Oryzinae</taxon>
        <taxon>Oryza</taxon>
    </lineage>
</organism>
<evidence type="ECO:0000313" key="2">
    <source>
        <dbReference type="EnsemblPlants" id="OGLUM02G17300.1"/>
    </source>
</evidence>
<accession>A0A0D9YSF4</accession>
<evidence type="ECO:0000256" key="1">
    <source>
        <dbReference type="SAM" id="MobiDB-lite"/>
    </source>
</evidence>
<dbReference type="AlphaFoldDB" id="A0A0D9YSF4"/>
<reference evidence="2" key="1">
    <citation type="submission" date="2015-04" db="UniProtKB">
        <authorList>
            <consortium name="EnsemblPlants"/>
        </authorList>
    </citation>
    <scope>IDENTIFICATION</scope>
</reference>
<dbReference type="Gramene" id="OGLUM02G17300.1">
    <property type="protein sequence ID" value="OGLUM02G17300.1"/>
    <property type="gene ID" value="OGLUM02G17300"/>
</dbReference>